<keyword evidence="1" id="KW-0479">Metal-binding</keyword>
<dbReference type="Pfam" id="PF04055">
    <property type="entry name" value="Radical_SAM"/>
    <property type="match status" value="1"/>
</dbReference>
<sequence>VIKRRLKFSEEAVHSPRGLIRDECYLGRGVDVLNVYERCGHACSYCYVEWPWSPSSVVVRVNIVSRVYRDLVKRYLGKRIIINLGSATDPYQPIEAKYKLTRRVLRVLIKFNASFYICTKSQLILRDLDLLCGYENCWIGISIGCLNDDFGKVFEPYASSPSDRIKVIEKLVNENFQVIVRISPIIPGVNDSIDELRKLITELKSIGVKYIVAEILKLDRRGFIFYGWDGMPNWKRCLRNALIDWNGEALARRIETMYYDERELLYGYYVPNETYRFNVLKKIKELCNDIKFTTCNMGLSIKKKLSNWINDEERFMCACYARTPTIITLRGEKFG</sequence>
<keyword evidence="3" id="KW-0411">Iron-sulfur</keyword>
<dbReference type="PANTHER" id="PTHR43432:SF3">
    <property type="entry name" value="SLR0285 PROTEIN"/>
    <property type="match status" value="1"/>
</dbReference>
<dbReference type="Gene3D" id="3.80.30.30">
    <property type="match status" value="1"/>
</dbReference>
<dbReference type="GO" id="GO:0003824">
    <property type="term" value="F:catalytic activity"/>
    <property type="evidence" value="ECO:0007669"/>
    <property type="project" value="InterPro"/>
</dbReference>
<dbReference type="AlphaFoldDB" id="A0A497EVX3"/>
<accession>A0A497EVX3</accession>
<dbReference type="InterPro" id="IPR040086">
    <property type="entry name" value="MJ0683-like"/>
</dbReference>
<name>A0A497EVX3_9CREN</name>
<dbReference type="InterPro" id="IPR007197">
    <property type="entry name" value="rSAM"/>
</dbReference>
<keyword evidence="2" id="KW-0408">Iron</keyword>
<dbReference type="InterPro" id="IPR006638">
    <property type="entry name" value="Elp3/MiaA/NifB-like_rSAM"/>
</dbReference>
<evidence type="ECO:0000313" key="6">
    <source>
        <dbReference type="Proteomes" id="UP000281962"/>
    </source>
</evidence>
<dbReference type="SFLD" id="SFLDG01084">
    <property type="entry name" value="Uncharacterised_Radical_SAM_Su"/>
    <property type="match status" value="1"/>
</dbReference>
<feature type="domain" description="Elp3/MiaA/NifB-like radical SAM core" evidence="4">
    <location>
        <begin position="29"/>
        <end position="256"/>
    </location>
</feature>
<dbReference type="EMBL" id="QMQY01000020">
    <property type="protein sequence ID" value="RLE51131.1"/>
    <property type="molecule type" value="Genomic_DNA"/>
</dbReference>
<feature type="non-terminal residue" evidence="5">
    <location>
        <position position="1"/>
    </location>
</feature>
<dbReference type="SMART" id="SM00729">
    <property type="entry name" value="Elp3"/>
    <property type="match status" value="1"/>
</dbReference>
<organism evidence="5 6">
    <name type="scientific">Thermoproteota archaeon</name>
    <dbReference type="NCBI Taxonomy" id="2056631"/>
    <lineage>
        <taxon>Archaea</taxon>
        <taxon>Thermoproteota</taxon>
    </lineage>
</organism>
<dbReference type="GO" id="GO:0046872">
    <property type="term" value="F:metal ion binding"/>
    <property type="evidence" value="ECO:0007669"/>
    <property type="project" value="UniProtKB-KW"/>
</dbReference>
<dbReference type="GO" id="GO:0051536">
    <property type="term" value="F:iron-sulfur cluster binding"/>
    <property type="evidence" value="ECO:0007669"/>
    <property type="project" value="UniProtKB-KW"/>
</dbReference>
<dbReference type="PANTHER" id="PTHR43432">
    <property type="entry name" value="SLR0285 PROTEIN"/>
    <property type="match status" value="1"/>
</dbReference>
<evidence type="ECO:0000256" key="3">
    <source>
        <dbReference type="ARBA" id="ARBA00023014"/>
    </source>
</evidence>
<dbReference type="SUPFAM" id="SSF102114">
    <property type="entry name" value="Radical SAM enzymes"/>
    <property type="match status" value="1"/>
</dbReference>
<dbReference type="CDD" id="cd01335">
    <property type="entry name" value="Radical_SAM"/>
    <property type="match status" value="1"/>
</dbReference>
<comment type="caution">
    <text evidence="5">The sequence shown here is derived from an EMBL/GenBank/DDBJ whole genome shotgun (WGS) entry which is preliminary data.</text>
</comment>
<evidence type="ECO:0000259" key="4">
    <source>
        <dbReference type="SMART" id="SM00729"/>
    </source>
</evidence>
<dbReference type="InterPro" id="IPR058240">
    <property type="entry name" value="rSAM_sf"/>
</dbReference>
<protein>
    <recommendedName>
        <fullName evidence="4">Elp3/MiaA/NifB-like radical SAM core domain-containing protein</fullName>
    </recommendedName>
</protein>
<evidence type="ECO:0000313" key="5">
    <source>
        <dbReference type="EMBL" id="RLE51131.1"/>
    </source>
</evidence>
<gene>
    <name evidence="5" type="ORF">DRJ21_00805</name>
</gene>
<dbReference type="SFLD" id="SFLDS00029">
    <property type="entry name" value="Radical_SAM"/>
    <property type="match status" value="1"/>
</dbReference>
<dbReference type="Proteomes" id="UP000281962">
    <property type="component" value="Unassembled WGS sequence"/>
</dbReference>
<proteinExistence type="predicted"/>
<evidence type="ECO:0000256" key="2">
    <source>
        <dbReference type="ARBA" id="ARBA00023004"/>
    </source>
</evidence>
<evidence type="ECO:0000256" key="1">
    <source>
        <dbReference type="ARBA" id="ARBA00022723"/>
    </source>
</evidence>
<reference evidence="5 6" key="1">
    <citation type="submission" date="2018-06" db="EMBL/GenBank/DDBJ databases">
        <title>Extensive metabolic versatility and redundancy in microbially diverse, dynamic hydrothermal sediments.</title>
        <authorList>
            <person name="Dombrowski N."/>
            <person name="Teske A."/>
            <person name="Baker B.J."/>
        </authorList>
    </citation>
    <scope>NUCLEOTIDE SEQUENCE [LARGE SCALE GENOMIC DNA]</scope>
    <source>
        <strain evidence="5">B30_G17</strain>
    </source>
</reference>